<accession>A0A9W7T1N4</accession>
<gene>
    <name evidence="2" type="ORF">Tdes44962_MAKER06721</name>
</gene>
<protein>
    <recommendedName>
        <fullName evidence="4">Secreted protein</fullName>
    </recommendedName>
</protein>
<evidence type="ECO:0008006" key="4">
    <source>
        <dbReference type="Google" id="ProtNLM"/>
    </source>
</evidence>
<dbReference type="AlphaFoldDB" id="A0A9W7T1N4"/>
<sequence length="112" mass="12346">MKMRFALLTILLVQSSPGFAAYVKGQCDAHGGGPGRSAYWTAGLLGNPKPDASKICRCLRRWLNLYYCGTAYVSTEGPQVADGTLVYCKKDDQPLNTMRNYVCDAMWRVDAS</sequence>
<keyword evidence="1" id="KW-0732">Signal</keyword>
<reference evidence="2 3" key="2">
    <citation type="journal article" date="2021" name="Curr. Genet.">
        <title>Genetic response to nitrogen starvation in the aggressive Eucalyptus foliar pathogen Teratosphaeria destructans.</title>
        <authorList>
            <person name="Havenga M."/>
            <person name="Wingfield B.D."/>
            <person name="Wingfield M.J."/>
            <person name="Dreyer L.L."/>
            <person name="Roets F."/>
            <person name="Aylward J."/>
        </authorList>
    </citation>
    <scope>NUCLEOTIDE SEQUENCE [LARGE SCALE GENOMIC DNA]</scope>
    <source>
        <strain evidence="2">CMW44962</strain>
    </source>
</reference>
<keyword evidence="3" id="KW-1185">Reference proteome</keyword>
<name>A0A9W7T1N4_9PEZI</name>
<reference evidence="2 3" key="1">
    <citation type="journal article" date="2018" name="IMA Fungus">
        <title>IMA Genome-F 10: Nine draft genome sequences of Claviceps purpurea s.lat., including C. arundinis, C. humidiphila, and C. cf. spartinae, pseudomolecules for the pitch canker pathogen Fusarium circinatum, draft genome of Davidsoniella eucalypti, Grosmannia galeiformis, Quambalaria eucalypti, and Teratosphaeria destructans.</title>
        <authorList>
            <person name="Wingfield B.D."/>
            <person name="Liu M."/>
            <person name="Nguyen H.D."/>
            <person name="Lane F.A."/>
            <person name="Morgan S.W."/>
            <person name="De Vos L."/>
            <person name="Wilken P.M."/>
            <person name="Duong T.A."/>
            <person name="Aylward J."/>
            <person name="Coetzee M.P."/>
            <person name="Dadej K."/>
            <person name="De Beer Z.W."/>
            <person name="Findlay W."/>
            <person name="Havenga M."/>
            <person name="Kolarik M."/>
            <person name="Menzies J.G."/>
            <person name="Naidoo K."/>
            <person name="Pochopski O."/>
            <person name="Shoukouhi P."/>
            <person name="Santana Q.C."/>
            <person name="Seifert K.A."/>
            <person name="Soal N."/>
            <person name="Steenkamp E.T."/>
            <person name="Tatham C.T."/>
            <person name="van der Nest M.A."/>
            <person name="Wingfield M.J."/>
        </authorList>
    </citation>
    <scope>NUCLEOTIDE SEQUENCE [LARGE SCALE GENOMIC DNA]</scope>
    <source>
        <strain evidence="2">CMW44962</strain>
    </source>
</reference>
<comment type="caution">
    <text evidence="2">The sequence shown here is derived from an EMBL/GenBank/DDBJ whole genome shotgun (WGS) entry which is preliminary data.</text>
</comment>
<evidence type="ECO:0000313" key="3">
    <source>
        <dbReference type="Proteomes" id="UP001138500"/>
    </source>
</evidence>
<organism evidence="2 3">
    <name type="scientific">Teratosphaeria destructans</name>
    <dbReference type="NCBI Taxonomy" id="418781"/>
    <lineage>
        <taxon>Eukaryota</taxon>
        <taxon>Fungi</taxon>
        <taxon>Dikarya</taxon>
        <taxon>Ascomycota</taxon>
        <taxon>Pezizomycotina</taxon>
        <taxon>Dothideomycetes</taxon>
        <taxon>Dothideomycetidae</taxon>
        <taxon>Mycosphaerellales</taxon>
        <taxon>Teratosphaeriaceae</taxon>
        <taxon>Teratosphaeria</taxon>
    </lineage>
</organism>
<dbReference type="Proteomes" id="UP001138500">
    <property type="component" value="Unassembled WGS sequence"/>
</dbReference>
<dbReference type="EMBL" id="RIBY02000091">
    <property type="protein sequence ID" value="KAH9845364.1"/>
    <property type="molecule type" value="Genomic_DNA"/>
</dbReference>
<evidence type="ECO:0000313" key="2">
    <source>
        <dbReference type="EMBL" id="KAH9845364.1"/>
    </source>
</evidence>
<proteinExistence type="predicted"/>
<evidence type="ECO:0000256" key="1">
    <source>
        <dbReference type="SAM" id="SignalP"/>
    </source>
</evidence>
<feature type="signal peptide" evidence="1">
    <location>
        <begin position="1"/>
        <end position="20"/>
    </location>
</feature>
<feature type="chain" id="PRO_5040885902" description="Secreted protein" evidence="1">
    <location>
        <begin position="21"/>
        <end position="112"/>
    </location>
</feature>